<dbReference type="Proteomes" id="UP000595140">
    <property type="component" value="Unassembled WGS sequence"/>
</dbReference>
<feature type="region of interest" description="Disordered" evidence="1">
    <location>
        <begin position="137"/>
        <end position="194"/>
    </location>
</feature>
<keyword evidence="3" id="KW-1185">Reference proteome</keyword>
<evidence type="ECO:0000313" key="3">
    <source>
        <dbReference type="Proteomes" id="UP000595140"/>
    </source>
</evidence>
<sequence>MEPPVSSPRISFSADFLEEKDFISICPAAGSDEQNNDNEKGRRSNPTEFEFLSGEINNTMMITADQLFSVGKLLPFWQMHLPADKICRNAGGEEAPEKPRSDEDAVGLFLDDHDNPSPRLSKCTVLWKELLRLRKKNKASSSSSLSPSSSTSSSSSSGGGSMPDSLPEQGSRKKPPEKKTMKMEKGGNKSAPLRVRPVINVPICTPRKSTSSLSPLFNFPSRRDLWKGGFIN</sequence>
<proteinExistence type="predicted"/>
<dbReference type="PANTHER" id="PTHR31722:SF2">
    <property type="entry name" value="DNA CROSS-LINK REPAIR 1 PROTEIN-LIKE"/>
    <property type="match status" value="1"/>
</dbReference>
<reference evidence="2 3" key="1">
    <citation type="submission" date="2018-04" db="EMBL/GenBank/DDBJ databases">
        <authorList>
            <person name="Vogel A."/>
        </authorList>
    </citation>
    <scope>NUCLEOTIDE SEQUENCE [LARGE SCALE GENOMIC DNA]</scope>
</reference>
<protein>
    <submittedName>
        <fullName evidence="2">Uncharacterized protein</fullName>
    </submittedName>
</protein>
<dbReference type="AlphaFoldDB" id="A0A484KAB2"/>
<evidence type="ECO:0000256" key="1">
    <source>
        <dbReference type="SAM" id="MobiDB-lite"/>
    </source>
</evidence>
<organism evidence="2 3">
    <name type="scientific">Cuscuta campestris</name>
    <dbReference type="NCBI Taxonomy" id="132261"/>
    <lineage>
        <taxon>Eukaryota</taxon>
        <taxon>Viridiplantae</taxon>
        <taxon>Streptophyta</taxon>
        <taxon>Embryophyta</taxon>
        <taxon>Tracheophyta</taxon>
        <taxon>Spermatophyta</taxon>
        <taxon>Magnoliopsida</taxon>
        <taxon>eudicotyledons</taxon>
        <taxon>Gunneridae</taxon>
        <taxon>Pentapetalae</taxon>
        <taxon>asterids</taxon>
        <taxon>lamiids</taxon>
        <taxon>Solanales</taxon>
        <taxon>Convolvulaceae</taxon>
        <taxon>Cuscuteae</taxon>
        <taxon>Cuscuta</taxon>
        <taxon>Cuscuta subgen. Grammica</taxon>
        <taxon>Cuscuta sect. Cleistogrammica</taxon>
    </lineage>
</organism>
<accession>A0A484KAB2</accession>
<dbReference type="OrthoDB" id="1920857at2759"/>
<feature type="compositionally biased region" description="Low complexity" evidence="1">
    <location>
        <begin position="140"/>
        <end position="156"/>
    </location>
</feature>
<evidence type="ECO:0000313" key="2">
    <source>
        <dbReference type="EMBL" id="VFQ60167.1"/>
    </source>
</evidence>
<feature type="region of interest" description="Disordered" evidence="1">
    <location>
        <begin position="27"/>
        <end position="46"/>
    </location>
</feature>
<feature type="region of interest" description="Disordered" evidence="1">
    <location>
        <begin position="89"/>
        <end position="113"/>
    </location>
</feature>
<name>A0A484KAB2_9ASTE</name>
<dbReference type="PANTHER" id="PTHR31722">
    <property type="entry name" value="OS06G0675200 PROTEIN"/>
    <property type="match status" value="1"/>
</dbReference>
<feature type="compositionally biased region" description="Basic and acidic residues" evidence="1">
    <location>
        <begin position="177"/>
        <end position="187"/>
    </location>
</feature>
<gene>
    <name evidence="2" type="ORF">CCAM_LOCUS1943</name>
</gene>
<dbReference type="EMBL" id="OOIL02000104">
    <property type="protein sequence ID" value="VFQ60167.1"/>
    <property type="molecule type" value="Genomic_DNA"/>
</dbReference>